<accession>A0A4S3MBQ5</accession>
<feature type="domain" description="HNH nuclease" evidence="1">
    <location>
        <begin position="209"/>
        <end position="257"/>
    </location>
</feature>
<sequence>MKNEFYIGNTDHDWFNFCRNHMPRSEINFWQPSKQHFRVLDEGGVFFFRRKSPINLIGGFGVFVSAGTVTIGTAWRDLGISNGVESLESFIEIVRKYKRTEFVDQNTLIGFKLLTEPVFLNENDYFELPLDWSPNIVSGKGYSSVSDAGRILHTKYLALREKYNISVKAVTPTGLSEPPSSGYTYSEQKVRIGQSAFRLAILGAYEGRCAVTGTAVENTLEAAHLLDYAKFPDHSIENGILLRKDIHSLFDAGFLLIDQNYRIRFSNQFKDSHSEATEYLALEGKKISLPRNSKNWPSINKLFISGHLFQI</sequence>
<dbReference type="Proteomes" id="UP000306113">
    <property type="component" value="Unassembled WGS sequence"/>
</dbReference>
<dbReference type="RefSeq" id="WP_136338148.1">
    <property type="nucleotide sequence ID" value="NZ_SSMD01000002.1"/>
</dbReference>
<comment type="caution">
    <text evidence="2">The sequence shown here is derived from an EMBL/GenBank/DDBJ whole genome shotgun (WGS) entry which is preliminary data.</text>
</comment>
<evidence type="ECO:0000313" key="3">
    <source>
        <dbReference type="Proteomes" id="UP000306113"/>
    </source>
</evidence>
<protein>
    <recommendedName>
        <fullName evidence="1">HNH nuclease domain-containing protein</fullName>
    </recommendedName>
</protein>
<proteinExistence type="predicted"/>
<gene>
    <name evidence="2" type="ORF">E7681_04850</name>
</gene>
<evidence type="ECO:0000313" key="2">
    <source>
        <dbReference type="EMBL" id="THD75786.1"/>
    </source>
</evidence>
<evidence type="ECO:0000259" key="1">
    <source>
        <dbReference type="Pfam" id="PF13391"/>
    </source>
</evidence>
<organism evidence="2 3">
    <name type="scientific">Thalassobius vesicularis</name>
    <dbReference type="NCBI Taxonomy" id="1294297"/>
    <lineage>
        <taxon>Bacteria</taxon>
        <taxon>Pseudomonadati</taxon>
        <taxon>Pseudomonadota</taxon>
        <taxon>Alphaproteobacteria</taxon>
        <taxon>Rhodobacterales</taxon>
        <taxon>Roseobacteraceae</taxon>
        <taxon>Thalassovita</taxon>
    </lineage>
</organism>
<dbReference type="Pfam" id="PF13391">
    <property type="entry name" value="HNH_2"/>
    <property type="match status" value="1"/>
</dbReference>
<dbReference type="AlphaFoldDB" id="A0A4S3MBQ5"/>
<keyword evidence="3" id="KW-1185">Reference proteome</keyword>
<name>A0A4S3MBQ5_9RHOB</name>
<dbReference type="EMBL" id="SSMD01000002">
    <property type="protein sequence ID" value="THD75786.1"/>
    <property type="molecule type" value="Genomic_DNA"/>
</dbReference>
<dbReference type="OrthoDB" id="529575at2"/>
<reference evidence="2 3" key="1">
    <citation type="submission" date="2019-04" db="EMBL/GenBank/DDBJ databases">
        <title>Draft genome sequence of Youngimonas vesicularis.</title>
        <authorList>
            <person name="Hameed A."/>
        </authorList>
    </citation>
    <scope>NUCLEOTIDE SEQUENCE [LARGE SCALE GENOMIC DNA]</scope>
    <source>
        <strain evidence="2 3">CC-AMW-E</strain>
    </source>
</reference>
<dbReference type="InterPro" id="IPR003615">
    <property type="entry name" value="HNH_nuc"/>
</dbReference>